<accession>A0A098R1L3</accession>
<organism evidence="1 2">
    <name type="scientific">Spirochaeta lutea</name>
    <dbReference type="NCBI Taxonomy" id="1480694"/>
    <lineage>
        <taxon>Bacteria</taxon>
        <taxon>Pseudomonadati</taxon>
        <taxon>Spirochaetota</taxon>
        <taxon>Spirochaetia</taxon>
        <taxon>Spirochaetales</taxon>
        <taxon>Spirochaetaceae</taxon>
        <taxon>Spirochaeta</taxon>
    </lineage>
</organism>
<name>A0A098R1L3_9SPIO</name>
<dbReference type="Proteomes" id="UP000029692">
    <property type="component" value="Unassembled WGS sequence"/>
</dbReference>
<comment type="caution">
    <text evidence="1">The sequence shown here is derived from an EMBL/GenBank/DDBJ whole genome shotgun (WGS) entry which is preliminary data.</text>
</comment>
<reference evidence="1 2" key="1">
    <citation type="submission" date="2014-05" db="EMBL/GenBank/DDBJ databases">
        <title>De novo Genome Sequence of Spirocheata sp.</title>
        <authorList>
            <person name="Shivani Y."/>
            <person name="Subhash Y."/>
            <person name="Tushar L."/>
            <person name="Sasikala C."/>
            <person name="Ramana C.V."/>
        </authorList>
    </citation>
    <scope>NUCLEOTIDE SEQUENCE [LARGE SCALE GENOMIC DNA]</scope>
    <source>
        <strain evidence="1 2">JC230</strain>
    </source>
</reference>
<dbReference type="EMBL" id="JNUP01000003">
    <property type="protein sequence ID" value="KGE73829.1"/>
    <property type="molecule type" value="Genomic_DNA"/>
</dbReference>
<evidence type="ECO:0000313" key="1">
    <source>
        <dbReference type="EMBL" id="KGE73829.1"/>
    </source>
</evidence>
<gene>
    <name evidence="1" type="ORF">DC28_01025</name>
</gene>
<sequence>MDRKTGPDNQVSPAAYPGSFLRVLCSIWSTIQPCTHLVAYPAPGTKKPKLIPSLGFFFREHPGSI</sequence>
<proteinExistence type="predicted"/>
<protein>
    <submittedName>
        <fullName evidence="1">Uncharacterized protein</fullName>
    </submittedName>
</protein>
<evidence type="ECO:0000313" key="2">
    <source>
        <dbReference type="Proteomes" id="UP000029692"/>
    </source>
</evidence>
<dbReference type="AlphaFoldDB" id="A0A098R1L3"/>
<keyword evidence="2" id="KW-1185">Reference proteome</keyword>